<comment type="caution">
    <text evidence="2">The sequence shown here is derived from an EMBL/GenBank/DDBJ whole genome shotgun (WGS) entry which is preliminary data.</text>
</comment>
<sequence length="495" mass="52964">MSVFLSQVQGSEDLQTSMISQVVSSEFSTEICESCTTDELDELYGHFSELVDSSGCEETQFDDIAALLKGVLDYGCTKSDVQKNGQDQYCAPALVTGLQDIGIDITTLTEGTLDMDSLDIGTVCTSLKNMGCCWPTTVDLLATVEDATCSPTDINTYVTLIETVCSGKRFGFGYDRVSRDGCSGYSVPEVDSCSIKTDSLHGVDCAATQAHAEEHALTCSDICETVICEQEAMRTATQVPASMTDLMATFQALRGFNQTLPDIPSLTTDAFQQQLNETRASITDVLFSSEEEVELSSHRLPLRLRPPPSASPSSPPPSPSPPDTTEVIAVSSVVRFSELTVAAVDRAFNESFKEQMAASANVTTEMVTITKLSEGSLIVDSTVEMPKSDFNSNADLFASTLETNPAAIFEESNYFEDAGTIESSNVVSETKTVIYSPPPSPPPPSSSPTASEVASATSEEASNSEGDQKSAAHRPRSVATLLGLSMLLLQLRMQP</sequence>
<name>A0AAE0L592_9CHLO</name>
<dbReference type="AlphaFoldDB" id="A0AAE0L592"/>
<evidence type="ECO:0000313" key="2">
    <source>
        <dbReference type="EMBL" id="KAK3272299.1"/>
    </source>
</evidence>
<proteinExistence type="predicted"/>
<evidence type="ECO:0000313" key="3">
    <source>
        <dbReference type="Proteomes" id="UP001190700"/>
    </source>
</evidence>
<accession>A0AAE0L592</accession>
<feature type="compositionally biased region" description="Pro residues" evidence="1">
    <location>
        <begin position="436"/>
        <end position="446"/>
    </location>
</feature>
<dbReference type="EMBL" id="LGRX02009052">
    <property type="protein sequence ID" value="KAK3272299.1"/>
    <property type="molecule type" value="Genomic_DNA"/>
</dbReference>
<feature type="region of interest" description="Disordered" evidence="1">
    <location>
        <begin position="297"/>
        <end position="324"/>
    </location>
</feature>
<evidence type="ECO:0000256" key="1">
    <source>
        <dbReference type="SAM" id="MobiDB-lite"/>
    </source>
</evidence>
<keyword evidence="3" id="KW-1185">Reference proteome</keyword>
<gene>
    <name evidence="2" type="ORF">CYMTET_19404</name>
</gene>
<feature type="compositionally biased region" description="Low complexity" evidence="1">
    <location>
        <begin position="447"/>
        <end position="465"/>
    </location>
</feature>
<feature type="compositionally biased region" description="Pro residues" evidence="1">
    <location>
        <begin position="304"/>
        <end position="322"/>
    </location>
</feature>
<reference evidence="2 3" key="1">
    <citation type="journal article" date="2015" name="Genome Biol. Evol.">
        <title>Comparative Genomics of a Bacterivorous Green Alga Reveals Evolutionary Causalities and Consequences of Phago-Mixotrophic Mode of Nutrition.</title>
        <authorList>
            <person name="Burns J.A."/>
            <person name="Paasch A."/>
            <person name="Narechania A."/>
            <person name="Kim E."/>
        </authorList>
    </citation>
    <scope>NUCLEOTIDE SEQUENCE [LARGE SCALE GENOMIC DNA]</scope>
    <source>
        <strain evidence="2 3">PLY_AMNH</strain>
    </source>
</reference>
<protein>
    <submittedName>
        <fullName evidence="2">Uncharacterized protein</fullName>
    </submittedName>
</protein>
<feature type="region of interest" description="Disordered" evidence="1">
    <location>
        <begin position="432"/>
        <end position="476"/>
    </location>
</feature>
<dbReference type="Proteomes" id="UP001190700">
    <property type="component" value="Unassembled WGS sequence"/>
</dbReference>
<organism evidence="2 3">
    <name type="scientific">Cymbomonas tetramitiformis</name>
    <dbReference type="NCBI Taxonomy" id="36881"/>
    <lineage>
        <taxon>Eukaryota</taxon>
        <taxon>Viridiplantae</taxon>
        <taxon>Chlorophyta</taxon>
        <taxon>Pyramimonadophyceae</taxon>
        <taxon>Pyramimonadales</taxon>
        <taxon>Pyramimonadaceae</taxon>
        <taxon>Cymbomonas</taxon>
    </lineage>
</organism>